<accession>A0A397VZU4</accession>
<dbReference type="SUPFAM" id="SSF54427">
    <property type="entry name" value="NTF2-like"/>
    <property type="match status" value="1"/>
</dbReference>
<evidence type="ECO:0000259" key="1">
    <source>
        <dbReference type="Pfam" id="PF24840"/>
    </source>
</evidence>
<proteinExistence type="predicted"/>
<dbReference type="InterPro" id="IPR032710">
    <property type="entry name" value="NTF2-like_dom_sf"/>
</dbReference>
<dbReference type="Pfam" id="PF24840">
    <property type="entry name" value="NTF2_SigF"/>
    <property type="match status" value="1"/>
</dbReference>
<name>A0A397VZU4_9GLOM</name>
<protein>
    <recommendedName>
        <fullName evidence="1">SigF-like NTF2-like domain-containing protein</fullName>
    </recommendedName>
</protein>
<evidence type="ECO:0000313" key="2">
    <source>
        <dbReference type="EMBL" id="RIB25543.1"/>
    </source>
</evidence>
<organism evidence="2 3">
    <name type="scientific">Gigaspora rosea</name>
    <dbReference type="NCBI Taxonomy" id="44941"/>
    <lineage>
        <taxon>Eukaryota</taxon>
        <taxon>Fungi</taxon>
        <taxon>Fungi incertae sedis</taxon>
        <taxon>Mucoromycota</taxon>
        <taxon>Glomeromycotina</taxon>
        <taxon>Glomeromycetes</taxon>
        <taxon>Diversisporales</taxon>
        <taxon>Gigasporaceae</taxon>
        <taxon>Gigaspora</taxon>
    </lineage>
</organism>
<sequence length="181" mass="21244">MGDQAEKIMGDQKEVAREIHSTLYSKRKDAQKNVIEKYFDVNAVFEDPLVSVQGHDKIIRQFILLATMFLNITPEVHSITDTEEAGNHHIVCIDAFIKYRLPLKLLFIRHEIEVHTITRFEFNEQQKIVKHEDVWSLKDVLESLPIIEFIYSGFWRRCSGLITNQLVILVQETIKAWKHEL</sequence>
<dbReference type="OrthoDB" id="9995831at2759"/>
<gene>
    <name evidence="2" type="ORF">C2G38_2067098</name>
</gene>
<reference evidence="2 3" key="1">
    <citation type="submission" date="2018-06" db="EMBL/GenBank/DDBJ databases">
        <title>Comparative genomics reveals the genomic features of Rhizophagus irregularis, R. cerebriforme, R. diaphanum and Gigaspora rosea, and their symbiotic lifestyle signature.</title>
        <authorList>
            <person name="Morin E."/>
            <person name="San Clemente H."/>
            <person name="Chen E.C.H."/>
            <person name="De La Providencia I."/>
            <person name="Hainaut M."/>
            <person name="Kuo A."/>
            <person name="Kohler A."/>
            <person name="Murat C."/>
            <person name="Tang N."/>
            <person name="Roy S."/>
            <person name="Loubradou J."/>
            <person name="Henrissat B."/>
            <person name="Grigoriev I.V."/>
            <person name="Corradi N."/>
            <person name="Roux C."/>
            <person name="Martin F.M."/>
        </authorList>
    </citation>
    <scope>NUCLEOTIDE SEQUENCE [LARGE SCALE GENOMIC DNA]</scope>
    <source>
        <strain evidence="2 3">DAOM 194757</strain>
    </source>
</reference>
<dbReference type="Gene3D" id="3.10.450.50">
    <property type="match status" value="1"/>
</dbReference>
<evidence type="ECO:0000313" key="3">
    <source>
        <dbReference type="Proteomes" id="UP000266673"/>
    </source>
</evidence>
<dbReference type="Proteomes" id="UP000266673">
    <property type="component" value="Unassembled WGS sequence"/>
</dbReference>
<dbReference type="AlphaFoldDB" id="A0A397VZU4"/>
<dbReference type="EMBL" id="QKWP01000170">
    <property type="protein sequence ID" value="RIB25543.1"/>
    <property type="molecule type" value="Genomic_DNA"/>
</dbReference>
<dbReference type="PANTHER" id="PTHR34213:SF2">
    <property type="entry name" value="NUCLEAR TRANSPORT FACTOR 2 (NTF2) FAMILY PROTEIN"/>
    <property type="match status" value="1"/>
</dbReference>
<feature type="domain" description="SigF-like NTF2-like" evidence="1">
    <location>
        <begin position="13"/>
        <end position="164"/>
    </location>
</feature>
<dbReference type="PANTHER" id="PTHR34213">
    <property type="entry name" value="NUCLEAR TRANSPORT FACTOR 2 (NTF2) FAMILY PROTEIN"/>
    <property type="match status" value="1"/>
</dbReference>
<comment type="caution">
    <text evidence="2">The sequence shown here is derived from an EMBL/GenBank/DDBJ whole genome shotgun (WGS) entry which is preliminary data.</text>
</comment>
<dbReference type="InterPro" id="IPR057514">
    <property type="entry name" value="NTF2_SigF"/>
</dbReference>
<keyword evidence="3" id="KW-1185">Reference proteome</keyword>